<accession>A0A6A6CED1</accession>
<evidence type="ECO:0008006" key="4">
    <source>
        <dbReference type="Google" id="ProtNLM"/>
    </source>
</evidence>
<evidence type="ECO:0000313" key="3">
    <source>
        <dbReference type="Proteomes" id="UP000799537"/>
    </source>
</evidence>
<dbReference type="RefSeq" id="XP_033665171.1">
    <property type="nucleotide sequence ID" value="XM_033813333.1"/>
</dbReference>
<dbReference type="Proteomes" id="UP000799537">
    <property type="component" value="Unassembled WGS sequence"/>
</dbReference>
<gene>
    <name evidence="2" type="ORF">M409DRAFT_56570</name>
</gene>
<dbReference type="EMBL" id="ML993604">
    <property type="protein sequence ID" value="KAF2164282.1"/>
    <property type="molecule type" value="Genomic_DNA"/>
</dbReference>
<organism evidence="2 3">
    <name type="scientific">Zasmidium cellare ATCC 36951</name>
    <dbReference type="NCBI Taxonomy" id="1080233"/>
    <lineage>
        <taxon>Eukaryota</taxon>
        <taxon>Fungi</taxon>
        <taxon>Dikarya</taxon>
        <taxon>Ascomycota</taxon>
        <taxon>Pezizomycotina</taxon>
        <taxon>Dothideomycetes</taxon>
        <taxon>Dothideomycetidae</taxon>
        <taxon>Mycosphaerellales</taxon>
        <taxon>Mycosphaerellaceae</taxon>
        <taxon>Zasmidium</taxon>
    </lineage>
</organism>
<keyword evidence="1" id="KW-0812">Transmembrane</keyword>
<protein>
    <recommendedName>
        <fullName evidence="4">F-box domain-containing protein</fullName>
    </recommendedName>
</protein>
<reference evidence="2" key="1">
    <citation type="journal article" date="2020" name="Stud. Mycol.">
        <title>101 Dothideomycetes genomes: a test case for predicting lifestyles and emergence of pathogens.</title>
        <authorList>
            <person name="Haridas S."/>
            <person name="Albert R."/>
            <person name="Binder M."/>
            <person name="Bloem J."/>
            <person name="Labutti K."/>
            <person name="Salamov A."/>
            <person name="Andreopoulos B."/>
            <person name="Baker S."/>
            <person name="Barry K."/>
            <person name="Bills G."/>
            <person name="Bluhm B."/>
            <person name="Cannon C."/>
            <person name="Castanera R."/>
            <person name="Culley D."/>
            <person name="Daum C."/>
            <person name="Ezra D."/>
            <person name="Gonzalez J."/>
            <person name="Henrissat B."/>
            <person name="Kuo A."/>
            <person name="Liang C."/>
            <person name="Lipzen A."/>
            <person name="Lutzoni F."/>
            <person name="Magnuson J."/>
            <person name="Mondo S."/>
            <person name="Nolan M."/>
            <person name="Ohm R."/>
            <person name="Pangilinan J."/>
            <person name="Park H.-J."/>
            <person name="Ramirez L."/>
            <person name="Alfaro M."/>
            <person name="Sun H."/>
            <person name="Tritt A."/>
            <person name="Yoshinaga Y."/>
            <person name="Zwiers L.-H."/>
            <person name="Turgeon B."/>
            <person name="Goodwin S."/>
            <person name="Spatafora J."/>
            <person name="Crous P."/>
            <person name="Grigoriev I."/>
        </authorList>
    </citation>
    <scope>NUCLEOTIDE SEQUENCE</scope>
    <source>
        <strain evidence="2">ATCC 36951</strain>
    </source>
</reference>
<keyword evidence="1" id="KW-1133">Transmembrane helix</keyword>
<dbReference type="GeneID" id="54566605"/>
<evidence type="ECO:0000313" key="2">
    <source>
        <dbReference type="EMBL" id="KAF2164282.1"/>
    </source>
</evidence>
<keyword evidence="1" id="KW-0472">Membrane</keyword>
<evidence type="ECO:0000256" key="1">
    <source>
        <dbReference type="SAM" id="Phobius"/>
    </source>
</evidence>
<sequence length="318" mass="37462">MESITIWEIVWMSAASILAWPCIYLYHGAGRHYRRAARLIEIQLTHNKTWRAERDKREAANQRHLFMKLPGELRNRIYGLSMVSDVVLDPVWGCIYDFSGGGGSENEHFLKGPTEYPRYRSQLYQKQYGFEPNGMTAARMANMSQVCNAWREESLKYYYGSNVFKFPMGKHIHERKGRTDVRSTAERIFYTRWLFKFPKEAFSVLRLVLQDYRPCPHPLNEMSDQRQSLGRVKRRFKEGTCMIFLDFRRKRVFPVQGVSKHDSVDLWHCQICWRRFTSAVQSLNDAEEVTEAFESFQTNQDAKTAIKIIDTLRSNIEV</sequence>
<feature type="transmembrane region" description="Helical" evidence="1">
    <location>
        <begin position="6"/>
        <end position="26"/>
    </location>
</feature>
<dbReference type="AlphaFoldDB" id="A0A6A6CED1"/>
<name>A0A6A6CED1_ZASCE</name>
<proteinExistence type="predicted"/>
<keyword evidence="3" id="KW-1185">Reference proteome</keyword>